<dbReference type="InterPro" id="IPR049511">
    <property type="entry name" value="PGH-like_rpt"/>
</dbReference>
<name>W9WXB8_9EURO</name>
<gene>
    <name evidence="2" type="ORF">A1O5_07342</name>
</gene>
<dbReference type="GeneID" id="19192048"/>
<dbReference type="eggNOG" id="ENOG502SMWB">
    <property type="taxonomic scope" value="Eukaryota"/>
</dbReference>
<keyword evidence="3" id="KW-1185">Reference proteome</keyword>
<dbReference type="InterPro" id="IPR010730">
    <property type="entry name" value="HET"/>
</dbReference>
<evidence type="ECO:0000313" key="3">
    <source>
        <dbReference type="Proteomes" id="UP000019471"/>
    </source>
</evidence>
<evidence type="ECO:0000313" key="2">
    <source>
        <dbReference type="EMBL" id="EXJ69306.1"/>
    </source>
</evidence>
<dbReference type="Proteomes" id="UP000019471">
    <property type="component" value="Unassembled WGS sequence"/>
</dbReference>
<organism evidence="2 3">
    <name type="scientific">Cladophialophora psammophila CBS 110553</name>
    <dbReference type="NCBI Taxonomy" id="1182543"/>
    <lineage>
        <taxon>Eukaryota</taxon>
        <taxon>Fungi</taxon>
        <taxon>Dikarya</taxon>
        <taxon>Ascomycota</taxon>
        <taxon>Pezizomycotina</taxon>
        <taxon>Eurotiomycetes</taxon>
        <taxon>Chaetothyriomycetidae</taxon>
        <taxon>Chaetothyriales</taxon>
        <taxon>Herpotrichiellaceae</taxon>
        <taxon>Cladophialophora</taxon>
    </lineage>
</organism>
<comment type="caution">
    <text evidence="2">The sequence shown here is derived from an EMBL/GenBank/DDBJ whole genome shotgun (WGS) entry which is preliminary data.</text>
</comment>
<protein>
    <recommendedName>
        <fullName evidence="1">Heterokaryon incompatibility domain-containing protein</fullName>
    </recommendedName>
</protein>
<dbReference type="HOGENOM" id="CLU_546281_0_0_1"/>
<dbReference type="PANTHER" id="PTHR10622">
    <property type="entry name" value="HET DOMAIN-CONTAINING PROTEIN"/>
    <property type="match status" value="1"/>
</dbReference>
<evidence type="ECO:0000259" key="1">
    <source>
        <dbReference type="Pfam" id="PF06985"/>
    </source>
</evidence>
<dbReference type="OrthoDB" id="674604at2759"/>
<feature type="domain" description="Heterokaryon incompatibility" evidence="1">
    <location>
        <begin position="26"/>
        <end position="112"/>
    </location>
</feature>
<dbReference type="Pfam" id="PF06985">
    <property type="entry name" value="HET"/>
    <property type="match status" value="1"/>
</dbReference>
<dbReference type="PANTHER" id="PTHR10622:SF13">
    <property type="entry name" value="NACHT DOMAIN-CONTAINING PROTEIN"/>
    <property type="match status" value="1"/>
</dbReference>
<proteinExistence type="predicted"/>
<dbReference type="STRING" id="1182543.W9WXB8"/>
<dbReference type="RefSeq" id="XP_007746121.1">
    <property type="nucleotide sequence ID" value="XM_007747931.1"/>
</dbReference>
<reference evidence="2 3" key="1">
    <citation type="submission" date="2013-03" db="EMBL/GenBank/DDBJ databases">
        <title>The Genome Sequence of Cladophialophora psammophila CBS 110553.</title>
        <authorList>
            <consortium name="The Broad Institute Genomics Platform"/>
            <person name="Cuomo C."/>
            <person name="de Hoog S."/>
            <person name="Gorbushina A."/>
            <person name="Walker B."/>
            <person name="Young S.K."/>
            <person name="Zeng Q."/>
            <person name="Gargeya S."/>
            <person name="Fitzgerald M."/>
            <person name="Haas B."/>
            <person name="Abouelleil A."/>
            <person name="Allen A.W."/>
            <person name="Alvarado L."/>
            <person name="Arachchi H.M."/>
            <person name="Berlin A.M."/>
            <person name="Chapman S.B."/>
            <person name="Gainer-Dewar J."/>
            <person name="Goldberg J."/>
            <person name="Griggs A."/>
            <person name="Gujja S."/>
            <person name="Hansen M."/>
            <person name="Howarth C."/>
            <person name="Imamovic A."/>
            <person name="Ireland A."/>
            <person name="Larimer J."/>
            <person name="McCowan C."/>
            <person name="Murphy C."/>
            <person name="Pearson M."/>
            <person name="Poon T.W."/>
            <person name="Priest M."/>
            <person name="Roberts A."/>
            <person name="Saif S."/>
            <person name="Shea T."/>
            <person name="Sisk P."/>
            <person name="Sykes S."/>
            <person name="Wortman J."/>
            <person name="Nusbaum C."/>
            <person name="Birren B."/>
        </authorList>
    </citation>
    <scope>NUCLEOTIDE SEQUENCE [LARGE SCALE GENOMIC DNA]</scope>
    <source>
        <strain evidence="2 3">CBS 110553</strain>
    </source>
</reference>
<accession>W9WXB8</accession>
<dbReference type="AlphaFoldDB" id="W9WXB8"/>
<dbReference type="EMBL" id="AMGX01000011">
    <property type="protein sequence ID" value="EXJ69306.1"/>
    <property type="molecule type" value="Genomic_DNA"/>
</dbReference>
<sequence length="499" mass="57490">MRLLEYHNNTTFRFVDESPTEDTSRYAILSHTWGKDTEEVTFEDISTGSGQAKAGYQKLIFCAKQASKDGLRYFWVDTCCINKPNHTELSEAIISMFRWYHEATVCYGYLSDVEIGQFWESSFRKSRWFTRGWTLQELLAPRSVEFYSKEGEHLGSKRSLEQQVHEATGIPVEALRGSPMSNFSVDERMLWAANRQTKRKEDKAYSLLGIFGVYMPFLYGEGDYAFTRLEEAIRNSKRQAQAGIQWQARHAMPSSIYHETSDHLAKDGYRLKCVSNYIIDSDLRFAAIWVRMDSPNLVAKYGMTGEEYQEQFEALVADGFRLRLVNGYTGIGRKALYTAVWDKSVGTVWVSRHGMTSTDYQMAFDTYISQGYRLRHVSGYAQGNQPLYAALWDKSETEIPWVAAHGVTSSEYQQEFDKYVNRGFRLVHVCGYVVDNEAYYAAIWDKSHSKGWFARHGLTATEYQSEQGKWVDLGYRLAVVSGYTVDFNQDLYAALWVKD</sequence>
<dbReference type="Pfam" id="PF17660">
    <property type="entry name" value="BTRD1"/>
    <property type="match status" value="5"/>
</dbReference>